<dbReference type="AlphaFoldDB" id="A0AAN9XIW1"/>
<feature type="compositionally biased region" description="Basic and acidic residues" evidence="1">
    <location>
        <begin position="59"/>
        <end position="68"/>
    </location>
</feature>
<evidence type="ECO:0000313" key="2">
    <source>
        <dbReference type="EMBL" id="KAK7393548.1"/>
    </source>
</evidence>
<gene>
    <name evidence="2" type="ORF">VNO78_22106</name>
</gene>
<feature type="region of interest" description="Disordered" evidence="1">
    <location>
        <begin position="37"/>
        <end position="68"/>
    </location>
</feature>
<dbReference type="Proteomes" id="UP001386955">
    <property type="component" value="Unassembled WGS sequence"/>
</dbReference>
<proteinExistence type="predicted"/>
<evidence type="ECO:0000256" key="1">
    <source>
        <dbReference type="SAM" id="MobiDB-lite"/>
    </source>
</evidence>
<evidence type="ECO:0000313" key="3">
    <source>
        <dbReference type="Proteomes" id="UP001386955"/>
    </source>
</evidence>
<keyword evidence="3" id="KW-1185">Reference proteome</keyword>
<dbReference type="EMBL" id="JAYMYS010000005">
    <property type="protein sequence ID" value="KAK7393548.1"/>
    <property type="molecule type" value="Genomic_DNA"/>
</dbReference>
<sequence>MQNKINCGHRRPHIRYGEVPRRVAEGERLRLRLKAAWRTAPAGPSPAQEGQPGGLRGGRKAEGRREGRADLVLEREVGAAQRGSTEMLNRFVDWSFDIGATTTVSVCKLGVENSNNVNVYMMLHMNNLRDKTGRDIAILASEYIVSQSVALYL</sequence>
<name>A0AAN9XIW1_PSOTE</name>
<protein>
    <submittedName>
        <fullName evidence="2">Uncharacterized protein</fullName>
    </submittedName>
</protein>
<accession>A0AAN9XIW1</accession>
<organism evidence="2 3">
    <name type="scientific">Psophocarpus tetragonolobus</name>
    <name type="common">Winged bean</name>
    <name type="synonym">Dolichos tetragonolobus</name>
    <dbReference type="NCBI Taxonomy" id="3891"/>
    <lineage>
        <taxon>Eukaryota</taxon>
        <taxon>Viridiplantae</taxon>
        <taxon>Streptophyta</taxon>
        <taxon>Embryophyta</taxon>
        <taxon>Tracheophyta</taxon>
        <taxon>Spermatophyta</taxon>
        <taxon>Magnoliopsida</taxon>
        <taxon>eudicotyledons</taxon>
        <taxon>Gunneridae</taxon>
        <taxon>Pentapetalae</taxon>
        <taxon>rosids</taxon>
        <taxon>fabids</taxon>
        <taxon>Fabales</taxon>
        <taxon>Fabaceae</taxon>
        <taxon>Papilionoideae</taxon>
        <taxon>50 kb inversion clade</taxon>
        <taxon>NPAAA clade</taxon>
        <taxon>indigoferoid/millettioid clade</taxon>
        <taxon>Phaseoleae</taxon>
        <taxon>Psophocarpus</taxon>
    </lineage>
</organism>
<comment type="caution">
    <text evidence="2">The sequence shown here is derived from an EMBL/GenBank/DDBJ whole genome shotgun (WGS) entry which is preliminary data.</text>
</comment>
<reference evidence="2 3" key="1">
    <citation type="submission" date="2024-01" db="EMBL/GenBank/DDBJ databases">
        <title>The genomes of 5 underutilized Papilionoideae crops provide insights into root nodulation and disease resistanc.</title>
        <authorList>
            <person name="Jiang F."/>
        </authorList>
    </citation>
    <scope>NUCLEOTIDE SEQUENCE [LARGE SCALE GENOMIC DNA]</scope>
    <source>
        <strain evidence="2">DUOXIRENSHENG_FW03</strain>
        <tissue evidence="2">Leaves</tissue>
    </source>
</reference>